<dbReference type="Pfam" id="PF18944">
    <property type="entry name" value="DUF5691"/>
    <property type="match status" value="1"/>
</dbReference>
<proteinExistence type="predicted"/>
<dbReference type="InterPro" id="IPR043746">
    <property type="entry name" value="DUF5691"/>
</dbReference>
<evidence type="ECO:0000313" key="1">
    <source>
        <dbReference type="EMBL" id="MCS0599596.1"/>
    </source>
</evidence>
<protein>
    <submittedName>
        <fullName evidence="1">DUF5691 domain-containing protein</fullName>
    </submittedName>
</protein>
<gene>
    <name evidence="1" type="ORF">NX780_24945</name>
</gene>
<keyword evidence="2" id="KW-1185">Reference proteome</keyword>
<sequence>MSDADQLYSLLQVGSSRAAGVRPAALPPELAAILPPNDAPADATEAQLWLSLAAWSLWSRAGLRPANITRAAPDAAPAEHLRPCPAGAEALLARLLQGGHKAALLREWLRGLKRYGGRIPARFLPNLLALGTRHAELRAEVLPVLGARGQWLSRLDAAWEWAAPAVGQDGLALWETGSLEQRHAALLQWRAEDPAAAREALAESWSSEAPELRARLLTCLAVNLGPDDEAFLEAALDDRRKEVRLAAQAVLVKLPGSGLRRRLQARAGPLLRIKRPLLGRAGLELSLPEAIDKAMTRDGVGAASHPGLGEKAGWVVDLLAATDPRDWSARLETPPGELLLMARRNDFAHALVRGWSSAVVRGAASPQELAEWVHALLVFWLSSDAPMRHQYPRDFFDLFSRMAPGDLHAWLADVVGASRRSWGESELVLLDLLVQAAEHSPAPWPAALSREVVERLLKDLSSIQNAQWVLRSALDSLSGIVDPPAVTALEAAWRARGLEGGIHDHIAQFFDTVRFRHEMSHSFQEPA</sequence>
<comment type="caution">
    <text evidence="1">The sequence shown here is derived from an EMBL/GenBank/DDBJ whole genome shotgun (WGS) entry which is preliminary data.</text>
</comment>
<dbReference type="EMBL" id="JANUHA010000037">
    <property type="protein sequence ID" value="MCS0599596.1"/>
    <property type="molecule type" value="Genomic_DNA"/>
</dbReference>
<dbReference type="RefSeq" id="WP_258830589.1">
    <property type="nucleotide sequence ID" value="NZ_JANUHA010000037.1"/>
</dbReference>
<accession>A0ABT2ATY8</accession>
<dbReference type="Proteomes" id="UP001206572">
    <property type="component" value="Unassembled WGS sequence"/>
</dbReference>
<evidence type="ECO:0000313" key="2">
    <source>
        <dbReference type="Proteomes" id="UP001206572"/>
    </source>
</evidence>
<organism evidence="1 2">
    <name type="scientific">Massilia agri</name>
    <dbReference type="NCBI Taxonomy" id="1886785"/>
    <lineage>
        <taxon>Bacteria</taxon>
        <taxon>Pseudomonadati</taxon>
        <taxon>Pseudomonadota</taxon>
        <taxon>Betaproteobacteria</taxon>
        <taxon>Burkholderiales</taxon>
        <taxon>Oxalobacteraceae</taxon>
        <taxon>Telluria group</taxon>
        <taxon>Massilia</taxon>
    </lineage>
</organism>
<reference evidence="1 2" key="1">
    <citation type="submission" date="2022-08" db="EMBL/GenBank/DDBJ databases">
        <title>Reclassification of Massilia species as members of the genera Telluria, Duganella, Pseudoduganella, Mokoshia gen. nov. and Zemynaea gen. nov. using orthogonal and non-orthogonal genome-based approaches.</title>
        <authorList>
            <person name="Bowman J.P."/>
        </authorList>
    </citation>
    <scope>NUCLEOTIDE SEQUENCE [LARGE SCALE GENOMIC DNA]</scope>
    <source>
        <strain evidence="1 2">JCM 31661</strain>
    </source>
</reference>
<name>A0ABT2ATY8_9BURK</name>